<protein>
    <submittedName>
        <fullName evidence="3">Maltooligosyl trehalose synthase</fullName>
        <ecNumber evidence="3">5.4.99.15</ecNumber>
    </submittedName>
</protein>
<dbReference type="PANTHER" id="PTHR10357">
    <property type="entry name" value="ALPHA-AMYLASE FAMILY MEMBER"/>
    <property type="match status" value="1"/>
</dbReference>
<dbReference type="SUPFAM" id="SSF51445">
    <property type="entry name" value="(Trans)glycosidases"/>
    <property type="match status" value="1"/>
</dbReference>
<feature type="region of interest" description="Disordered" evidence="1">
    <location>
        <begin position="667"/>
        <end position="688"/>
    </location>
</feature>
<dbReference type="EC" id="5.4.99.15" evidence="3"/>
<dbReference type="AlphaFoldDB" id="A0A7K0CRY3"/>
<evidence type="ECO:0000313" key="4">
    <source>
        <dbReference type="Proteomes" id="UP000466345"/>
    </source>
</evidence>
<dbReference type="InterPro" id="IPR012767">
    <property type="entry name" value="Trehalose_TreY"/>
</dbReference>
<dbReference type="InterPro" id="IPR013797">
    <property type="entry name" value="Maltooligo_trehalose_synth_4"/>
</dbReference>
<dbReference type="InterPro" id="IPR006047">
    <property type="entry name" value="GH13_cat_dom"/>
</dbReference>
<dbReference type="GO" id="GO:0005992">
    <property type="term" value="P:trehalose biosynthetic process"/>
    <property type="evidence" value="ECO:0007669"/>
    <property type="project" value="TreeGrafter"/>
</dbReference>
<dbReference type="GO" id="GO:0047470">
    <property type="term" value="F:(1,4)-alpha-D-glucan 1-alpha-D-glucosylmutase activity"/>
    <property type="evidence" value="ECO:0007669"/>
    <property type="project" value="UniProtKB-EC"/>
</dbReference>
<sequence>MTLASPPVPTATYRLQLQPEFGFEEAVAALPYLSSLGVSHLHLSPLLEAVPGSTHGYDVVDHSRVRAELGGEDGLRRLASAARGHGLGLVADIVPNHMAVPAPERLNRPLWEVLREGPESPYARWFDIDWTRHDGRILMPVLEDRLGRELRRLEVHGDVLRYRAHEFPLRPGTERLPLPELLRAQHYRLGWWRLARTELNYRRFFTVSGLIGLRVEDPVVFDATHAKMVDLVRDGVLEGLRVDHPDGLADPRGYLRRLEQATLGRCWTVVEKILADGERLPEDWPVAGTTGYDALRHIDGVFVDPEGAAELARRYAAFTGAPPDRGGQWRPTLRRAAWKVVAHELVAEVDRLTRVAGRICAADPRLHDIAPWALGQAVREMLVRIPVYRPYAQPGEEPSPGDEMLLERVAERARRTFAVPGEADAADMIRDAALGRLGDSPDHRDFAARFAQTSAALHAKATEDRAFYRFPALLSACEVGGDPGGAAVSPGDFHAFSAGVQRDRPHTGTVLTTHDTKRSADVRARTAVLSEYAAEWADFVAATDAHAARFGPPAPDAHVAWLAWQTAYGVGFPHPDQVKPALLKAVREAGLRTSWTEPRTDYEEAVAAFADNGPCGPSMYATQGFANERDAAVTANELGAALLHLTMPGVPDVYQCTEARYRALVDPDNRRPAKLPDRPYDPAAPNQSDVKRRLTATALRLRKAHPQWFDHRGTYEPVAAPDHMLAFTRSGAVLTAVTRLAGGLERAGGWGDAELELPEGEWRDLLRTAPVLRGRVRAAELFAELPVALLVAEGVTG</sequence>
<gene>
    <name evidence="3" type="primary">treY</name>
    <name evidence="3" type="ORF">SRB5_64530</name>
</gene>
<dbReference type="GO" id="GO:0030980">
    <property type="term" value="P:alpha-glucan catabolic process"/>
    <property type="evidence" value="ECO:0007669"/>
    <property type="project" value="TreeGrafter"/>
</dbReference>
<dbReference type="InterPro" id="IPR017853">
    <property type="entry name" value="GH"/>
</dbReference>
<dbReference type="OrthoDB" id="9761577at2"/>
<reference evidence="3 4" key="1">
    <citation type="submission" date="2019-10" db="EMBL/GenBank/DDBJ databases">
        <title>Streptomyces smaragdinus sp. nov. and Streptomyces fabii sp. nov., isolated from the gut of fungus growing-termite Macrotermes natalensis.</title>
        <authorList>
            <person name="Schwitalla J."/>
            <person name="Benndorf R."/>
            <person name="Martin K."/>
            <person name="De Beer W."/>
            <person name="Kaster A.-K."/>
            <person name="Vollmers J."/>
            <person name="Poulsen M."/>
            <person name="Beemelmanns C."/>
        </authorList>
    </citation>
    <scope>NUCLEOTIDE SEQUENCE [LARGE SCALE GENOMIC DNA]</scope>
    <source>
        <strain evidence="3 4">RB5</strain>
    </source>
</reference>
<feature type="compositionally biased region" description="Basic and acidic residues" evidence="1">
    <location>
        <begin position="667"/>
        <end position="680"/>
    </location>
</feature>
<accession>A0A7K0CRY3</accession>
<dbReference type="PANTHER" id="PTHR10357:SF216">
    <property type="entry name" value="MALTOOLIGOSYL TREHALOSE SYNTHASE-RELATED"/>
    <property type="match status" value="1"/>
</dbReference>
<dbReference type="Gene3D" id="3.20.20.80">
    <property type="entry name" value="Glycosidases"/>
    <property type="match status" value="1"/>
</dbReference>
<dbReference type="Gene3D" id="1.10.10.470">
    <property type="entry name" value="Maltooligosyl trehalose synthase, domain 4"/>
    <property type="match status" value="1"/>
</dbReference>
<dbReference type="Pfam" id="PF00128">
    <property type="entry name" value="Alpha-amylase"/>
    <property type="match status" value="1"/>
</dbReference>
<dbReference type="Gene3D" id="1.10.150.200">
    <property type="entry name" value="Maltooligosyl trehalose synthase, domain 3"/>
    <property type="match status" value="1"/>
</dbReference>
<name>A0A7K0CRY3_9ACTN</name>
<dbReference type="Gene3D" id="3.30.1590.10">
    <property type="entry name" value="Maltooligosyl trehalose synthase, domain 2"/>
    <property type="match status" value="1"/>
</dbReference>
<organism evidence="3 4">
    <name type="scientific">Streptomyces smaragdinus</name>
    <dbReference type="NCBI Taxonomy" id="2585196"/>
    <lineage>
        <taxon>Bacteria</taxon>
        <taxon>Bacillati</taxon>
        <taxon>Actinomycetota</taxon>
        <taxon>Actinomycetes</taxon>
        <taxon>Kitasatosporales</taxon>
        <taxon>Streptomycetaceae</taxon>
        <taxon>Streptomyces</taxon>
    </lineage>
</organism>
<evidence type="ECO:0000313" key="3">
    <source>
        <dbReference type="EMBL" id="MQY16255.1"/>
    </source>
</evidence>
<dbReference type="NCBIfam" id="TIGR02401">
    <property type="entry name" value="trehalose_TreY"/>
    <property type="match status" value="1"/>
</dbReference>
<evidence type="ECO:0000259" key="2">
    <source>
        <dbReference type="SMART" id="SM00642"/>
    </source>
</evidence>
<dbReference type="Proteomes" id="UP000466345">
    <property type="component" value="Unassembled WGS sequence"/>
</dbReference>
<feature type="domain" description="Glycosyl hydrolase family 13 catalytic" evidence="2">
    <location>
        <begin position="16"/>
        <end position="702"/>
    </location>
</feature>
<keyword evidence="4" id="KW-1185">Reference proteome</keyword>
<proteinExistence type="predicted"/>
<evidence type="ECO:0000256" key="1">
    <source>
        <dbReference type="SAM" id="MobiDB-lite"/>
    </source>
</evidence>
<dbReference type="RefSeq" id="WP_153457037.1">
    <property type="nucleotide sequence ID" value="NZ_WEGJ01000049.1"/>
</dbReference>
<dbReference type="CDD" id="cd11336">
    <property type="entry name" value="AmyAc_MTSase"/>
    <property type="match status" value="1"/>
</dbReference>
<dbReference type="SMART" id="SM00642">
    <property type="entry name" value="Aamy"/>
    <property type="match status" value="1"/>
</dbReference>
<comment type="caution">
    <text evidence="3">The sequence shown here is derived from an EMBL/GenBank/DDBJ whole genome shotgun (WGS) entry which is preliminary data.</text>
</comment>
<dbReference type="EMBL" id="WEGJ01000049">
    <property type="protein sequence ID" value="MQY16255.1"/>
    <property type="molecule type" value="Genomic_DNA"/>
</dbReference>
<keyword evidence="3" id="KW-0413">Isomerase</keyword>